<comment type="caution">
    <text evidence="1">The sequence shown here is derived from an EMBL/GenBank/DDBJ whole genome shotgun (WGS) entry which is preliminary data.</text>
</comment>
<gene>
    <name evidence="1" type="ORF">Adt_31290</name>
</gene>
<protein>
    <submittedName>
        <fullName evidence="1">Uncharacterized protein</fullName>
    </submittedName>
</protein>
<dbReference type="AlphaFoldDB" id="A0ABD1RH90"/>
<keyword evidence="2" id="KW-1185">Reference proteome</keyword>
<evidence type="ECO:0000313" key="2">
    <source>
        <dbReference type="Proteomes" id="UP001604336"/>
    </source>
</evidence>
<dbReference type="Proteomes" id="UP001604336">
    <property type="component" value="Unassembled WGS sequence"/>
</dbReference>
<reference evidence="2" key="1">
    <citation type="submission" date="2024-07" db="EMBL/GenBank/DDBJ databases">
        <title>Two chromosome-level genome assemblies of Korean endemic species Abeliophyllum distichum and Forsythia ovata (Oleaceae).</title>
        <authorList>
            <person name="Jang H."/>
        </authorList>
    </citation>
    <scope>NUCLEOTIDE SEQUENCE [LARGE SCALE GENOMIC DNA]</scope>
</reference>
<organism evidence="1 2">
    <name type="scientific">Abeliophyllum distichum</name>
    <dbReference type="NCBI Taxonomy" id="126358"/>
    <lineage>
        <taxon>Eukaryota</taxon>
        <taxon>Viridiplantae</taxon>
        <taxon>Streptophyta</taxon>
        <taxon>Embryophyta</taxon>
        <taxon>Tracheophyta</taxon>
        <taxon>Spermatophyta</taxon>
        <taxon>Magnoliopsida</taxon>
        <taxon>eudicotyledons</taxon>
        <taxon>Gunneridae</taxon>
        <taxon>Pentapetalae</taxon>
        <taxon>asterids</taxon>
        <taxon>lamiids</taxon>
        <taxon>Lamiales</taxon>
        <taxon>Oleaceae</taxon>
        <taxon>Forsythieae</taxon>
        <taxon>Abeliophyllum</taxon>
    </lineage>
</organism>
<name>A0ABD1RH90_9LAMI</name>
<sequence>MEKGRMRLDESCARLGQIAGLGAIPNVTRVDNTSSIVEQFRHFKPPSFDGKDDPFTAEEWLRKLEGIFEHLNCNNVQKVSFAEFMLVDNASHWWKSYSRAVTAGQQHNLS</sequence>
<evidence type="ECO:0000313" key="1">
    <source>
        <dbReference type="EMBL" id="KAL2486534.1"/>
    </source>
</evidence>
<accession>A0ABD1RH90</accession>
<dbReference type="EMBL" id="JBFOLK010000009">
    <property type="protein sequence ID" value="KAL2486534.1"/>
    <property type="molecule type" value="Genomic_DNA"/>
</dbReference>
<proteinExistence type="predicted"/>